<dbReference type="InterPro" id="IPR018490">
    <property type="entry name" value="cNMP-bd_dom_sf"/>
</dbReference>
<dbReference type="SUPFAM" id="SSF51206">
    <property type="entry name" value="cAMP-binding domain-like"/>
    <property type="match status" value="1"/>
</dbReference>
<dbReference type="EMBL" id="CAJOBH010116974">
    <property type="protein sequence ID" value="CAF4691169.1"/>
    <property type="molecule type" value="Genomic_DNA"/>
</dbReference>
<dbReference type="GO" id="GO:0030552">
    <property type="term" value="F:cAMP binding"/>
    <property type="evidence" value="ECO:0007669"/>
    <property type="project" value="UniProtKB-KW"/>
</dbReference>
<sequence>WEKTVQQDEVIIRQGDDGDNFYVIDNGNYDIYVSKEADFSHPSKVGEYIQAGSFGEL</sequence>
<evidence type="ECO:0000313" key="5">
    <source>
        <dbReference type="EMBL" id="CAF4545861.1"/>
    </source>
</evidence>
<dbReference type="EMBL" id="CAJOBI010091797">
    <property type="protein sequence ID" value="CAF4545861.1"/>
    <property type="molecule type" value="Genomic_DNA"/>
</dbReference>
<evidence type="ECO:0000313" key="6">
    <source>
        <dbReference type="EMBL" id="CAF4691169.1"/>
    </source>
</evidence>
<dbReference type="InterPro" id="IPR000595">
    <property type="entry name" value="cNMP-bd_dom"/>
</dbReference>
<dbReference type="InterPro" id="IPR018488">
    <property type="entry name" value="cNMP-bd_CS"/>
</dbReference>
<keyword evidence="3" id="KW-0114">cAMP</keyword>
<keyword evidence="2" id="KW-0547">Nucleotide-binding</keyword>
<evidence type="ECO:0000256" key="2">
    <source>
        <dbReference type="ARBA" id="ARBA00022566"/>
    </source>
</evidence>
<feature type="non-terminal residue" evidence="7">
    <location>
        <position position="57"/>
    </location>
</feature>
<dbReference type="GO" id="GO:0005952">
    <property type="term" value="C:cAMP-dependent protein kinase complex"/>
    <property type="evidence" value="ECO:0007669"/>
    <property type="project" value="InterPro"/>
</dbReference>
<evidence type="ECO:0000313" key="8">
    <source>
        <dbReference type="EMBL" id="CAF4976490.1"/>
    </source>
</evidence>
<dbReference type="EMBL" id="CAJOBI010172656">
    <property type="protein sequence ID" value="CAF4895566.1"/>
    <property type="molecule type" value="Genomic_DNA"/>
</dbReference>
<dbReference type="Proteomes" id="UP000681967">
    <property type="component" value="Unassembled WGS sequence"/>
</dbReference>
<dbReference type="PROSITE" id="PS00888">
    <property type="entry name" value="CNMP_BINDING_1"/>
    <property type="match status" value="1"/>
</dbReference>
<evidence type="ECO:0000256" key="1">
    <source>
        <dbReference type="ARBA" id="ARBA00005753"/>
    </source>
</evidence>
<gene>
    <name evidence="6" type="ORF">BYL167_LOCUS43720</name>
    <name evidence="8" type="ORF">GIL414_LOCUS55752</name>
    <name evidence="5" type="ORF">SMN809_LOCUS36817</name>
    <name evidence="7" type="ORF">SMN809_LOCUS51482</name>
</gene>
<dbReference type="Proteomes" id="UP000676336">
    <property type="component" value="Unassembled WGS sequence"/>
</dbReference>
<evidence type="ECO:0000313" key="7">
    <source>
        <dbReference type="EMBL" id="CAF4895566.1"/>
    </source>
</evidence>
<protein>
    <recommendedName>
        <fullName evidence="4">Cyclic nucleotide-binding domain-containing protein</fullName>
    </recommendedName>
</protein>
<dbReference type="InterPro" id="IPR050503">
    <property type="entry name" value="cAMP-dep_PK_reg_su-like"/>
</dbReference>
<dbReference type="PANTHER" id="PTHR11635:SF152">
    <property type="entry name" value="CAMP-DEPENDENT PROTEIN KINASE TYPE I REGULATORY SUBUNIT-RELATED"/>
    <property type="match status" value="1"/>
</dbReference>
<organism evidence="7 9">
    <name type="scientific">Rotaria magnacalcarata</name>
    <dbReference type="NCBI Taxonomy" id="392030"/>
    <lineage>
        <taxon>Eukaryota</taxon>
        <taxon>Metazoa</taxon>
        <taxon>Spiralia</taxon>
        <taxon>Gnathifera</taxon>
        <taxon>Rotifera</taxon>
        <taxon>Eurotatoria</taxon>
        <taxon>Bdelloidea</taxon>
        <taxon>Philodinida</taxon>
        <taxon>Philodinidae</taxon>
        <taxon>Rotaria</taxon>
    </lineage>
</organism>
<name>A0A8S3CIP3_9BILA</name>
<dbReference type="GO" id="GO:0005829">
    <property type="term" value="C:cytosol"/>
    <property type="evidence" value="ECO:0007669"/>
    <property type="project" value="TreeGrafter"/>
</dbReference>
<evidence type="ECO:0000313" key="9">
    <source>
        <dbReference type="Proteomes" id="UP000676336"/>
    </source>
</evidence>
<feature type="domain" description="Cyclic nucleotide-binding" evidence="4">
    <location>
        <begin position="1"/>
        <end position="57"/>
    </location>
</feature>
<dbReference type="Proteomes" id="UP000681720">
    <property type="component" value="Unassembled WGS sequence"/>
</dbReference>
<evidence type="ECO:0000259" key="4">
    <source>
        <dbReference type="PROSITE" id="PS50042"/>
    </source>
</evidence>
<dbReference type="CDD" id="cd00038">
    <property type="entry name" value="CAP_ED"/>
    <property type="match status" value="1"/>
</dbReference>
<reference evidence="7" key="1">
    <citation type="submission" date="2021-02" db="EMBL/GenBank/DDBJ databases">
        <authorList>
            <person name="Nowell W R."/>
        </authorList>
    </citation>
    <scope>NUCLEOTIDE SEQUENCE</scope>
</reference>
<comment type="similarity">
    <text evidence="1">Belongs to the cAMP-dependent kinase regulatory chain family.</text>
</comment>
<feature type="non-terminal residue" evidence="7">
    <location>
        <position position="1"/>
    </location>
</feature>
<dbReference type="PRINTS" id="PR00103">
    <property type="entry name" value="CAMPKINASE"/>
</dbReference>
<proteinExistence type="inferred from homology"/>
<evidence type="ECO:0000256" key="3">
    <source>
        <dbReference type="ARBA" id="ARBA00023149"/>
    </source>
</evidence>
<dbReference type="PROSITE" id="PS50042">
    <property type="entry name" value="CNMP_BINDING_3"/>
    <property type="match status" value="1"/>
</dbReference>
<keyword evidence="2" id="KW-0116">cAMP-binding</keyword>
<accession>A0A8S3CIP3</accession>
<dbReference type="Gene3D" id="2.60.120.10">
    <property type="entry name" value="Jelly Rolls"/>
    <property type="match status" value="1"/>
</dbReference>
<dbReference type="AlphaFoldDB" id="A0A8S3CIP3"/>
<dbReference type="GO" id="GO:0004862">
    <property type="term" value="F:cAMP-dependent protein kinase inhibitor activity"/>
    <property type="evidence" value="ECO:0007669"/>
    <property type="project" value="TreeGrafter"/>
</dbReference>
<dbReference type="EMBL" id="CAJOBJ010198609">
    <property type="protein sequence ID" value="CAF4976490.1"/>
    <property type="molecule type" value="Genomic_DNA"/>
</dbReference>
<dbReference type="GO" id="GO:0034236">
    <property type="term" value="F:protein kinase A catalytic subunit binding"/>
    <property type="evidence" value="ECO:0007669"/>
    <property type="project" value="TreeGrafter"/>
</dbReference>
<dbReference type="InterPro" id="IPR014710">
    <property type="entry name" value="RmlC-like_jellyroll"/>
</dbReference>
<comment type="caution">
    <text evidence="7">The sequence shown here is derived from an EMBL/GenBank/DDBJ whole genome shotgun (WGS) entry which is preliminary data.</text>
</comment>
<dbReference type="PANTHER" id="PTHR11635">
    <property type="entry name" value="CAMP-DEPENDENT PROTEIN KINASE REGULATORY CHAIN"/>
    <property type="match status" value="1"/>
</dbReference>